<dbReference type="Pfam" id="PF16912">
    <property type="entry name" value="Glu_dehyd_C"/>
    <property type="match status" value="1"/>
</dbReference>
<accession>A0A917EVI4</accession>
<sequence>MRALLLTAPNEWEVGDTAEPVASANEVVVDIAGCGICGTDLHSLSGGNAFLRFPAVPGHEFGGWISEVGDEVSWLRVGDRVIVDPTRTDEHCKFCRSGRANLCPEKGSYGSRHPGGFAEKVAVRASNCVKIPDGMPWEVALLAEPLGCVLHGIDRLGDAVGGDAVVFGAGPIGLLVAIALRYNGAEVAIVERSEMRRGLAGRLGFEIVVDAVGALPRANYPVVVDATGVPAAIEDAFRVVGRGGSMLLMGVAEQGSLVRIDPYRINWQELTILGSSAINHTFFRSLEMLGRIGDQVSQLVTHNVPLEDFGRALDLTRSQSALKVLIRP</sequence>
<evidence type="ECO:0000256" key="3">
    <source>
        <dbReference type="ARBA" id="ARBA00022833"/>
    </source>
</evidence>
<protein>
    <submittedName>
        <fullName evidence="7">Alcohol dehydrogenase</fullName>
    </submittedName>
</protein>
<dbReference type="SUPFAM" id="SSF51735">
    <property type="entry name" value="NAD(P)-binding Rossmann-fold domains"/>
    <property type="match status" value="1"/>
</dbReference>
<reference evidence="7 8" key="1">
    <citation type="journal article" date="2014" name="Int. J. Syst. Evol. Microbiol.">
        <title>Complete genome sequence of Corynebacterium casei LMG S-19264T (=DSM 44701T), isolated from a smear-ripened cheese.</title>
        <authorList>
            <consortium name="US DOE Joint Genome Institute (JGI-PGF)"/>
            <person name="Walter F."/>
            <person name="Albersmeier A."/>
            <person name="Kalinowski J."/>
            <person name="Ruckert C."/>
        </authorList>
    </citation>
    <scope>NUCLEOTIDE SEQUENCE [LARGE SCALE GENOMIC DNA]</scope>
    <source>
        <strain evidence="7 8">CGMCC 1.12976</strain>
    </source>
</reference>
<dbReference type="InterPro" id="IPR013154">
    <property type="entry name" value="ADH-like_N"/>
</dbReference>
<dbReference type="EMBL" id="BMGP01000002">
    <property type="protein sequence ID" value="GGF18217.1"/>
    <property type="molecule type" value="Genomic_DNA"/>
</dbReference>
<dbReference type="PROSITE" id="PS00059">
    <property type="entry name" value="ADH_ZINC"/>
    <property type="match status" value="1"/>
</dbReference>
<dbReference type="AlphaFoldDB" id="A0A917EVI4"/>
<keyword evidence="8" id="KW-1185">Reference proteome</keyword>
<keyword evidence="2" id="KW-0479">Metal-binding</keyword>
<dbReference type="SUPFAM" id="SSF50129">
    <property type="entry name" value="GroES-like"/>
    <property type="match status" value="1"/>
</dbReference>
<comment type="cofactor">
    <cofactor evidence="1">
        <name>Zn(2+)</name>
        <dbReference type="ChEBI" id="CHEBI:29105"/>
    </cofactor>
</comment>
<gene>
    <name evidence="7" type="primary">adh</name>
    <name evidence="7" type="ORF">GCM10011399_09900</name>
</gene>
<dbReference type="InterPro" id="IPR036291">
    <property type="entry name" value="NAD(P)-bd_dom_sf"/>
</dbReference>
<dbReference type="Gene3D" id="3.40.50.720">
    <property type="entry name" value="NAD(P)-binding Rossmann-like Domain"/>
    <property type="match status" value="1"/>
</dbReference>
<evidence type="ECO:0000256" key="1">
    <source>
        <dbReference type="ARBA" id="ARBA00001947"/>
    </source>
</evidence>
<dbReference type="InterPro" id="IPR031640">
    <property type="entry name" value="Glu_dehyd_C"/>
</dbReference>
<organism evidence="7 8">
    <name type="scientific">Subtercola lobariae</name>
    <dbReference type="NCBI Taxonomy" id="1588641"/>
    <lineage>
        <taxon>Bacteria</taxon>
        <taxon>Bacillati</taxon>
        <taxon>Actinomycetota</taxon>
        <taxon>Actinomycetes</taxon>
        <taxon>Micrococcales</taxon>
        <taxon>Microbacteriaceae</taxon>
        <taxon>Subtercola</taxon>
    </lineage>
</organism>
<evidence type="ECO:0000313" key="7">
    <source>
        <dbReference type="EMBL" id="GGF18217.1"/>
    </source>
</evidence>
<proteinExistence type="predicted"/>
<feature type="domain" description="Alcohol dehydrogenase-like N-terminal" evidence="5">
    <location>
        <begin position="24"/>
        <end position="133"/>
    </location>
</feature>
<dbReference type="Gene3D" id="3.90.180.10">
    <property type="entry name" value="Medium-chain alcohol dehydrogenases, catalytic domain"/>
    <property type="match status" value="1"/>
</dbReference>
<evidence type="ECO:0000256" key="2">
    <source>
        <dbReference type="ARBA" id="ARBA00022723"/>
    </source>
</evidence>
<evidence type="ECO:0000313" key="8">
    <source>
        <dbReference type="Proteomes" id="UP000598775"/>
    </source>
</evidence>
<keyword evidence="3" id="KW-0862">Zinc</keyword>
<evidence type="ECO:0000256" key="4">
    <source>
        <dbReference type="ARBA" id="ARBA00023002"/>
    </source>
</evidence>
<name>A0A917EVI4_9MICO</name>
<dbReference type="Pfam" id="PF08240">
    <property type="entry name" value="ADH_N"/>
    <property type="match status" value="1"/>
</dbReference>
<dbReference type="GO" id="GO:0016491">
    <property type="term" value="F:oxidoreductase activity"/>
    <property type="evidence" value="ECO:0007669"/>
    <property type="project" value="UniProtKB-KW"/>
</dbReference>
<dbReference type="InterPro" id="IPR050129">
    <property type="entry name" value="Zn_alcohol_dh"/>
</dbReference>
<dbReference type="InterPro" id="IPR011032">
    <property type="entry name" value="GroES-like_sf"/>
</dbReference>
<dbReference type="Proteomes" id="UP000598775">
    <property type="component" value="Unassembled WGS sequence"/>
</dbReference>
<evidence type="ECO:0000259" key="5">
    <source>
        <dbReference type="Pfam" id="PF08240"/>
    </source>
</evidence>
<comment type="caution">
    <text evidence="7">The sequence shown here is derived from an EMBL/GenBank/DDBJ whole genome shotgun (WGS) entry which is preliminary data.</text>
</comment>
<feature type="domain" description="Glucose dehydrogenase C-terminal" evidence="6">
    <location>
        <begin position="139"/>
        <end position="317"/>
    </location>
</feature>
<keyword evidence="4" id="KW-0560">Oxidoreductase</keyword>
<dbReference type="PANTHER" id="PTHR43401">
    <property type="entry name" value="L-THREONINE 3-DEHYDROGENASE"/>
    <property type="match status" value="1"/>
</dbReference>
<dbReference type="GO" id="GO:0008270">
    <property type="term" value="F:zinc ion binding"/>
    <property type="evidence" value="ECO:0007669"/>
    <property type="project" value="InterPro"/>
</dbReference>
<evidence type="ECO:0000259" key="6">
    <source>
        <dbReference type="Pfam" id="PF16912"/>
    </source>
</evidence>
<dbReference type="InterPro" id="IPR002328">
    <property type="entry name" value="ADH_Zn_CS"/>
</dbReference>
<dbReference type="PANTHER" id="PTHR43401:SF2">
    <property type="entry name" value="L-THREONINE 3-DEHYDROGENASE"/>
    <property type="match status" value="1"/>
</dbReference>